<reference evidence="3" key="1">
    <citation type="submission" date="2022-01" db="EMBL/GenBank/DDBJ databases">
        <title>Complete genome of Methanomicrobium antiquum DSM 21220.</title>
        <authorList>
            <person name="Chen S.-C."/>
            <person name="You Y.-T."/>
            <person name="Zhou Y.-Z."/>
            <person name="Lai M.-C."/>
        </authorList>
    </citation>
    <scope>NUCLEOTIDE SEQUENCE</scope>
    <source>
        <strain evidence="3">DSM 21220</strain>
    </source>
</reference>
<dbReference type="KEGG" id="manq:L1994_08565"/>
<dbReference type="SUPFAM" id="SSF56349">
    <property type="entry name" value="DNA breaking-rejoining enzymes"/>
    <property type="match status" value="1"/>
</dbReference>
<dbReference type="GO" id="GO:0006310">
    <property type="term" value="P:DNA recombination"/>
    <property type="evidence" value="ECO:0007669"/>
    <property type="project" value="UniProtKB-KW"/>
</dbReference>
<dbReference type="CDD" id="cd00397">
    <property type="entry name" value="DNA_BRE_C"/>
    <property type="match status" value="1"/>
</dbReference>
<dbReference type="PANTHER" id="PTHR30349:SF87">
    <property type="entry name" value="TRANSPOSASE A"/>
    <property type="match status" value="1"/>
</dbReference>
<dbReference type="Pfam" id="PF00589">
    <property type="entry name" value="Phage_integrase"/>
    <property type="match status" value="1"/>
</dbReference>
<keyword evidence="4" id="KW-1185">Reference proteome</keyword>
<dbReference type="InterPro" id="IPR013762">
    <property type="entry name" value="Integrase-like_cat_sf"/>
</dbReference>
<dbReference type="InterPro" id="IPR011010">
    <property type="entry name" value="DNA_brk_join_enz"/>
</dbReference>
<dbReference type="InterPro" id="IPR050090">
    <property type="entry name" value="Tyrosine_recombinase_XerCD"/>
</dbReference>
<dbReference type="InterPro" id="IPR002104">
    <property type="entry name" value="Integrase_catalytic"/>
</dbReference>
<dbReference type="GO" id="GO:0003677">
    <property type="term" value="F:DNA binding"/>
    <property type="evidence" value="ECO:0007669"/>
    <property type="project" value="InterPro"/>
</dbReference>
<sequence>MMLMYNADNEEFYTYCRNYDYVRALESGIAKGIITEKDRSLISEYIHERKVTANLSKVRCNKISGCLINFRRFMSVEYHACTISDIFSGLDKLQVGLSVKGKPLSDNTKKDYIIITKPFLLWLIDNEYNLLPVKKIKLIKAPKVDLMTTSPDEILTVEEIENMIGEAMNSRDRALISLIYESGARVAEVGRLKWKDLIFDEDGLRLYIDDKKTKKHRYVRISIYTQYIATWKQDTPRNSPNDPVFIDLNKFVIIRYDAIVRVLQRLGKRAGITKKVNPHIFRHSRITHMIQQNYQESIVKKAMWDNINTYMFAVYASLAEDDIDSEFLAKSGIKSRKKKETTAKPIPCGQCHFINIPWLFNIQCKLK</sequence>
<organism evidence="3 4">
    <name type="scientific">Methanomicrobium antiquum</name>
    <dbReference type="NCBI Taxonomy" id="487686"/>
    <lineage>
        <taxon>Archaea</taxon>
        <taxon>Methanobacteriati</taxon>
        <taxon>Methanobacteriota</taxon>
        <taxon>Stenosarchaea group</taxon>
        <taxon>Methanomicrobia</taxon>
        <taxon>Methanomicrobiales</taxon>
        <taxon>Methanomicrobiaceae</taxon>
        <taxon>Methanomicrobium</taxon>
    </lineage>
</organism>
<dbReference type="Proteomes" id="UP001218895">
    <property type="component" value="Chromosome"/>
</dbReference>
<accession>A0AAF0FLR0</accession>
<evidence type="ECO:0000256" key="1">
    <source>
        <dbReference type="ARBA" id="ARBA00023172"/>
    </source>
</evidence>
<dbReference type="GeneID" id="79950445"/>
<gene>
    <name evidence="3" type="ORF">L1994_08565</name>
</gene>
<dbReference type="GO" id="GO:0015074">
    <property type="term" value="P:DNA integration"/>
    <property type="evidence" value="ECO:0007669"/>
    <property type="project" value="InterPro"/>
</dbReference>
<proteinExistence type="predicted"/>
<evidence type="ECO:0000313" key="3">
    <source>
        <dbReference type="EMBL" id="WFN36195.1"/>
    </source>
</evidence>
<dbReference type="Gene3D" id="1.10.443.10">
    <property type="entry name" value="Intergrase catalytic core"/>
    <property type="match status" value="1"/>
</dbReference>
<evidence type="ECO:0000259" key="2">
    <source>
        <dbReference type="PROSITE" id="PS51898"/>
    </source>
</evidence>
<protein>
    <submittedName>
        <fullName evidence="3">Site-specific integrase</fullName>
    </submittedName>
</protein>
<evidence type="ECO:0000313" key="4">
    <source>
        <dbReference type="Proteomes" id="UP001218895"/>
    </source>
</evidence>
<name>A0AAF0FLR0_9EURY</name>
<dbReference type="RefSeq" id="WP_278099034.1">
    <property type="nucleotide sequence ID" value="NZ_CP091092.1"/>
</dbReference>
<dbReference type="EMBL" id="CP091092">
    <property type="protein sequence ID" value="WFN36195.1"/>
    <property type="molecule type" value="Genomic_DNA"/>
</dbReference>
<dbReference type="PANTHER" id="PTHR30349">
    <property type="entry name" value="PHAGE INTEGRASE-RELATED"/>
    <property type="match status" value="1"/>
</dbReference>
<keyword evidence="1" id="KW-0233">DNA recombination</keyword>
<dbReference type="PROSITE" id="PS51898">
    <property type="entry name" value="TYR_RECOMBINASE"/>
    <property type="match status" value="1"/>
</dbReference>
<dbReference type="AlphaFoldDB" id="A0AAF0FLR0"/>
<feature type="domain" description="Tyr recombinase" evidence="2">
    <location>
        <begin position="150"/>
        <end position="328"/>
    </location>
</feature>